<dbReference type="PANTHER" id="PTHR42923">
    <property type="entry name" value="PROTOPORPHYRINOGEN OXIDASE"/>
    <property type="match status" value="1"/>
</dbReference>
<dbReference type="AlphaFoldDB" id="A0A6I4SRN8"/>
<dbReference type="Pfam" id="PF01593">
    <property type="entry name" value="Amino_oxidase"/>
    <property type="match status" value="1"/>
</dbReference>
<evidence type="ECO:0000313" key="2">
    <source>
        <dbReference type="EMBL" id="MXO57790.1"/>
    </source>
</evidence>
<feature type="domain" description="Amine oxidase" evidence="1">
    <location>
        <begin position="34"/>
        <end position="496"/>
    </location>
</feature>
<dbReference type="GO" id="GO:0016491">
    <property type="term" value="F:oxidoreductase activity"/>
    <property type="evidence" value="ECO:0007669"/>
    <property type="project" value="InterPro"/>
</dbReference>
<comment type="caution">
    <text evidence="2">The sequence shown here is derived from an EMBL/GenBank/DDBJ whole genome shotgun (WGS) entry which is preliminary data.</text>
</comment>
<dbReference type="OrthoDB" id="7415085at2"/>
<name>A0A6I4SRN8_9SPHN</name>
<dbReference type="SUPFAM" id="SSF51905">
    <property type="entry name" value="FAD/NAD(P)-binding domain"/>
    <property type="match status" value="1"/>
</dbReference>
<dbReference type="InterPro" id="IPR050464">
    <property type="entry name" value="Zeta_carotene_desat/Oxidored"/>
</dbReference>
<dbReference type="InterPro" id="IPR036188">
    <property type="entry name" value="FAD/NAD-bd_sf"/>
</dbReference>
<dbReference type="Gene3D" id="3.50.50.60">
    <property type="entry name" value="FAD/NAD(P)-binding domain"/>
    <property type="match status" value="1"/>
</dbReference>
<protein>
    <submittedName>
        <fullName evidence="2">FAD-dependent oxidoreductase</fullName>
    </submittedName>
</protein>
<keyword evidence="3" id="KW-1185">Reference proteome</keyword>
<proteinExistence type="predicted"/>
<dbReference type="PRINTS" id="PR00419">
    <property type="entry name" value="ADXRDTASE"/>
</dbReference>
<dbReference type="EMBL" id="WTYS01000001">
    <property type="protein sequence ID" value="MXO57790.1"/>
    <property type="molecule type" value="Genomic_DNA"/>
</dbReference>
<evidence type="ECO:0000259" key="1">
    <source>
        <dbReference type="Pfam" id="PF01593"/>
    </source>
</evidence>
<sequence length="657" mass="72595">MNSPAKRKAAAKAKTAELEKSANQTSIAIVGGGIAGLTAAIKLLRAGYSVTLFERNERLGGNMSSRRVNGIEHDVYPHMFCDWYENFWDLYENELGLSREANFDARAGVKMLEQGSTDYRELFNPTKMDAIIANLKSGVMSPAEMLLMGYSTLDLAGYPFNREGYKQLDELSVNGFLYSSSTSTEPVAEMMNYMLQLIWSIKAEQTTAATYQDFLRHTLSFPNGAPFAHMLKNSLQDALIAPIAELLATLGADVRVSTEVSSVRLVDSGTQLEWGRTGSKAAKKSQHFDAVVMALPNIPLCELIFGGDESSPGDRIVKREPSLAQTRRLRSVPIPVLNLYLKRKLPGFPAENIGLAKAKYGLSVVDIAQLWPASKFDGKTALVLAASEGEGLPSNEPEEMVRAMLLELKQYYPEINVGKKYGDRDCDVDWDKTYFRSNADYPLFLNDVGSWDWRPAPAYPDTLPGLFFAGDLARSNVDMATVEGAVESGVRAASLVQEYDAKRRSVPMPAKPISIIKHTTYGNTALRAAKLALMPFAYAAKAWTQISPDDGRSQLKALGNSLQSEHLALLPMQYVVDWWTNAYWFWDAALSPDEDERPLGPADHSDDKFIGFGAAALMVLGEFASYASEQCQKRAGIKVADASSLENSHKRRWRPKR</sequence>
<organism evidence="2 3">
    <name type="scientific">Pontixanthobacter gangjinensis</name>
    <dbReference type="NCBI Taxonomy" id="1028742"/>
    <lineage>
        <taxon>Bacteria</taxon>
        <taxon>Pseudomonadati</taxon>
        <taxon>Pseudomonadota</taxon>
        <taxon>Alphaproteobacteria</taxon>
        <taxon>Sphingomonadales</taxon>
        <taxon>Erythrobacteraceae</taxon>
        <taxon>Pontixanthobacter</taxon>
    </lineage>
</organism>
<dbReference type="RefSeq" id="WP_160598833.1">
    <property type="nucleotide sequence ID" value="NZ_WTYS01000001.1"/>
</dbReference>
<dbReference type="PANTHER" id="PTHR42923:SF46">
    <property type="entry name" value="AMINE OXIDASE"/>
    <property type="match status" value="1"/>
</dbReference>
<dbReference type="InterPro" id="IPR002937">
    <property type="entry name" value="Amino_oxidase"/>
</dbReference>
<gene>
    <name evidence="2" type="ORF">GRI36_12980</name>
</gene>
<reference evidence="2 3" key="1">
    <citation type="submission" date="2019-12" db="EMBL/GenBank/DDBJ databases">
        <title>Genomic-based taxomic classification of the family Erythrobacteraceae.</title>
        <authorList>
            <person name="Xu L."/>
        </authorList>
    </citation>
    <scope>NUCLEOTIDE SEQUENCE [LARGE SCALE GENOMIC DNA]</scope>
    <source>
        <strain evidence="2 3">JCM 17802</strain>
    </source>
</reference>
<evidence type="ECO:0000313" key="3">
    <source>
        <dbReference type="Proteomes" id="UP000468943"/>
    </source>
</evidence>
<accession>A0A6I4SRN8</accession>
<dbReference type="Proteomes" id="UP000468943">
    <property type="component" value="Unassembled WGS sequence"/>
</dbReference>